<feature type="non-terminal residue" evidence="2">
    <location>
        <position position="1"/>
    </location>
</feature>
<protein>
    <submittedName>
        <fullName evidence="2">Uncharacterized protein</fullName>
    </submittedName>
</protein>
<dbReference type="Proteomes" id="UP000708208">
    <property type="component" value="Unassembled WGS sequence"/>
</dbReference>
<gene>
    <name evidence="2" type="ORF">AFUS01_LOCUS13437</name>
</gene>
<feature type="non-terminal residue" evidence="2">
    <location>
        <position position="46"/>
    </location>
</feature>
<organism evidence="2 3">
    <name type="scientific">Allacma fusca</name>
    <dbReference type="NCBI Taxonomy" id="39272"/>
    <lineage>
        <taxon>Eukaryota</taxon>
        <taxon>Metazoa</taxon>
        <taxon>Ecdysozoa</taxon>
        <taxon>Arthropoda</taxon>
        <taxon>Hexapoda</taxon>
        <taxon>Collembola</taxon>
        <taxon>Symphypleona</taxon>
        <taxon>Sminthuridae</taxon>
        <taxon>Allacma</taxon>
    </lineage>
</organism>
<keyword evidence="3" id="KW-1185">Reference proteome</keyword>
<sequence>ATKTKHKVGRALSLNRTPSKLKRTMSQMMSPFTTHRHRQDPDSISQ</sequence>
<dbReference type="EMBL" id="CAJVCH010109524">
    <property type="protein sequence ID" value="CAG7724409.1"/>
    <property type="molecule type" value="Genomic_DNA"/>
</dbReference>
<name>A0A8J2JQE6_9HEXA</name>
<comment type="caution">
    <text evidence="2">The sequence shown here is derived from an EMBL/GenBank/DDBJ whole genome shotgun (WGS) entry which is preliminary data.</text>
</comment>
<evidence type="ECO:0000313" key="2">
    <source>
        <dbReference type="EMBL" id="CAG7724409.1"/>
    </source>
</evidence>
<dbReference type="OrthoDB" id="9997817at2759"/>
<evidence type="ECO:0000256" key="1">
    <source>
        <dbReference type="SAM" id="MobiDB-lite"/>
    </source>
</evidence>
<reference evidence="2" key="1">
    <citation type="submission" date="2021-06" db="EMBL/GenBank/DDBJ databases">
        <authorList>
            <person name="Hodson N. C."/>
            <person name="Mongue J. A."/>
            <person name="Jaron S. K."/>
        </authorList>
    </citation>
    <scope>NUCLEOTIDE SEQUENCE</scope>
</reference>
<accession>A0A8J2JQE6</accession>
<evidence type="ECO:0000313" key="3">
    <source>
        <dbReference type="Proteomes" id="UP000708208"/>
    </source>
</evidence>
<feature type="compositionally biased region" description="Polar residues" evidence="1">
    <location>
        <begin position="14"/>
        <end position="33"/>
    </location>
</feature>
<dbReference type="AlphaFoldDB" id="A0A8J2JQE6"/>
<feature type="region of interest" description="Disordered" evidence="1">
    <location>
        <begin position="1"/>
        <end position="46"/>
    </location>
</feature>
<proteinExistence type="predicted"/>